<feature type="transmembrane region" description="Helical" evidence="1">
    <location>
        <begin position="250"/>
        <end position="272"/>
    </location>
</feature>
<feature type="transmembrane region" description="Helical" evidence="1">
    <location>
        <begin position="50"/>
        <end position="69"/>
    </location>
</feature>
<evidence type="ECO:0000313" key="5">
    <source>
        <dbReference type="Proteomes" id="UP000029641"/>
    </source>
</evidence>
<dbReference type="eggNOG" id="COG0697">
    <property type="taxonomic scope" value="Bacteria"/>
</dbReference>
<sequence length="300" mass="33380">MPLQSLTQPRLHFITMKNQHTNHLLLLGLATLFISTSGVLGKYIDLPTPLIIWFRSALAALFLFLFSKYRKLNIKPHSRKDASTIILGGILLGIHWITYFLALKLSNVAVGMLSMFTFPVITALLEPFFTKSKLNPIHVLLGVIVLVGIYILAPEINFENNYLKGILLGVFSAFCYALRNLILKRHVKNYNGTVLMMQQTVIVSILLIPVLYNLNIEATKTQLPYLLILGLLTTAIGHSLFISSLKNFSVSTASIIGSAQPVFGIIMAYFFLNEIPTMNTFIGGSLILATVVVESIRSRK</sequence>
<protein>
    <recommendedName>
        <fullName evidence="2">EamA domain-containing protein</fullName>
    </recommendedName>
</protein>
<organism evidence="4 6">
    <name type="scientific">Jejuia pallidilutea</name>
    <dbReference type="NCBI Taxonomy" id="504487"/>
    <lineage>
        <taxon>Bacteria</taxon>
        <taxon>Pseudomonadati</taxon>
        <taxon>Bacteroidota</taxon>
        <taxon>Flavobacteriia</taxon>
        <taxon>Flavobacteriales</taxon>
        <taxon>Flavobacteriaceae</taxon>
        <taxon>Jejuia</taxon>
    </lineage>
</organism>
<evidence type="ECO:0000256" key="1">
    <source>
        <dbReference type="SAM" id="Phobius"/>
    </source>
</evidence>
<feature type="transmembrane region" description="Helical" evidence="1">
    <location>
        <begin position="24"/>
        <end position="44"/>
    </location>
</feature>
<dbReference type="EMBL" id="BBNR01000006">
    <property type="protein sequence ID" value="GAL66773.1"/>
    <property type="molecule type" value="Genomic_DNA"/>
</dbReference>
<reference evidence="5 6" key="1">
    <citation type="journal article" date="2014" name="Genome Announc.">
        <title>Draft Genome Sequence of Marine Flavobacterium Jejuia pallidilutea Strain 11shimoA1 and Pigmentation Mutants.</title>
        <authorList>
            <person name="Takatani N."/>
            <person name="Nakanishi M."/>
            <person name="Meirelles P."/>
            <person name="Mino S."/>
            <person name="Suda W."/>
            <person name="Oshima K."/>
            <person name="Hattori M."/>
            <person name="Ohkuma M."/>
            <person name="Hosokawa M."/>
            <person name="Miyashita K."/>
            <person name="Thompson F.L."/>
            <person name="Niwa A."/>
            <person name="Sawabe T."/>
            <person name="Sawabe T."/>
        </authorList>
    </citation>
    <scope>NUCLEOTIDE SEQUENCE [LARGE SCALE GENOMIC DNA]</scope>
    <source>
        <strain evidence="3 5">JCM 19301</strain>
        <strain evidence="4">JCM 19302</strain>
        <strain evidence="6">JCM19302</strain>
    </source>
</reference>
<dbReference type="PANTHER" id="PTHR22911">
    <property type="entry name" value="ACYL-MALONYL CONDENSING ENZYME-RELATED"/>
    <property type="match status" value="1"/>
</dbReference>
<evidence type="ECO:0000259" key="2">
    <source>
        <dbReference type="Pfam" id="PF00892"/>
    </source>
</evidence>
<dbReference type="STRING" id="504487.JCM19538_273"/>
<evidence type="ECO:0000313" key="3">
    <source>
        <dbReference type="EMBL" id="GAL66773.1"/>
    </source>
</evidence>
<evidence type="ECO:0000313" key="6">
    <source>
        <dbReference type="Proteomes" id="UP000029646"/>
    </source>
</evidence>
<feature type="transmembrane region" description="Helical" evidence="1">
    <location>
        <begin position="194"/>
        <end position="212"/>
    </location>
</feature>
<feature type="transmembrane region" description="Helical" evidence="1">
    <location>
        <begin position="137"/>
        <end position="156"/>
    </location>
</feature>
<keyword evidence="1" id="KW-0472">Membrane</keyword>
<dbReference type="Proteomes" id="UP000029641">
    <property type="component" value="Unassembled WGS sequence"/>
</dbReference>
<dbReference type="InterPro" id="IPR037185">
    <property type="entry name" value="EmrE-like"/>
</dbReference>
<proteinExistence type="predicted"/>
<dbReference type="SUPFAM" id="SSF103481">
    <property type="entry name" value="Multidrug resistance efflux transporter EmrE"/>
    <property type="match status" value="2"/>
</dbReference>
<feature type="domain" description="EamA" evidence="2">
    <location>
        <begin position="25"/>
        <end position="152"/>
    </location>
</feature>
<dbReference type="Proteomes" id="UP000029646">
    <property type="component" value="Unassembled WGS sequence"/>
</dbReference>
<accession>A0A090W0A6</accession>
<feature type="transmembrane region" description="Helical" evidence="1">
    <location>
        <begin position="81"/>
        <end position="102"/>
    </location>
</feature>
<dbReference type="InterPro" id="IPR000620">
    <property type="entry name" value="EamA_dom"/>
</dbReference>
<feature type="transmembrane region" description="Helical" evidence="1">
    <location>
        <begin position="224"/>
        <end position="243"/>
    </location>
</feature>
<dbReference type="Pfam" id="PF00892">
    <property type="entry name" value="EamA"/>
    <property type="match status" value="2"/>
</dbReference>
<name>A0A090W0A6_9FLAO</name>
<keyword evidence="1" id="KW-0812">Transmembrane</keyword>
<dbReference type="PANTHER" id="PTHR22911:SF79">
    <property type="entry name" value="MOBA-LIKE NTP TRANSFERASE DOMAIN-CONTAINING PROTEIN"/>
    <property type="match status" value="1"/>
</dbReference>
<comment type="caution">
    <text evidence="4">The sequence shown here is derived from an EMBL/GenBank/DDBJ whole genome shotgun (WGS) entry which is preliminary data.</text>
</comment>
<dbReference type="EMBL" id="BBNS01000005">
    <property type="protein sequence ID" value="GAL70440.1"/>
    <property type="molecule type" value="Genomic_DNA"/>
</dbReference>
<dbReference type="AlphaFoldDB" id="A0A090W0A6"/>
<evidence type="ECO:0000313" key="4">
    <source>
        <dbReference type="EMBL" id="GAL70440.1"/>
    </source>
</evidence>
<feature type="transmembrane region" description="Helical" evidence="1">
    <location>
        <begin position="278"/>
        <end position="296"/>
    </location>
</feature>
<dbReference type="GO" id="GO:0016020">
    <property type="term" value="C:membrane"/>
    <property type="evidence" value="ECO:0007669"/>
    <property type="project" value="InterPro"/>
</dbReference>
<feature type="transmembrane region" description="Helical" evidence="1">
    <location>
        <begin position="108"/>
        <end position="125"/>
    </location>
</feature>
<gene>
    <name evidence="3" type="ORF">JCM19301_1317</name>
    <name evidence="4" type="ORF">JCM19302_3562</name>
</gene>
<feature type="transmembrane region" description="Helical" evidence="1">
    <location>
        <begin position="162"/>
        <end position="182"/>
    </location>
</feature>
<feature type="domain" description="EamA" evidence="2">
    <location>
        <begin position="164"/>
        <end position="293"/>
    </location>
</feature>
<keyword evidence="1" id="KW-1133">Transmembrane helix</keyword>